<sequence length="882" mass="100147">MVSRNPLFRGRWTLKKFQATVINDIWPEVTFFTLVATMVTLVSQKTDRNLGISPQLLTVLGTVLGLVISFRTSSAYERYQDGRKMWTNIITASRNLGQQIWVHVPVDRTGKGAAAQTTELQNIIEKKTMINLILAFAVSVKHFLRGEQGVYYEDLYPLISFLPRYANGNQNSGEKLPLWHDGDEDSRKPDMPATELGRVTSGSDTTTENGKKKNFDPEKALPQVASERPLKPARNPPETSLLDYIPLLRLFRWIGRTIMCRARPERRRKRKPYSEYVESHVPIEICLVLSNYTAWCMRNGLLQPAIATGVTTNLTILQDTLSNLERICNTPLPFAYQAHLRMSLWLYLFFLPFQIYPAFKYITIPGTAFASFLLLGFLEIGQEIENPFNYDLNDLDLDYFCLAIQRELHLITAHTSPDPSSFVFSNLNQPFAPADRRTAEELTATNSPYAAPDANTTPGFDSIRRTLVKGWKDKTDRTLGISSQLLTVLGTVLGLVISFRTSSAYERYQDGRKMWTNIITASRNLGQQIWIHVPVDRTGKGAAAQTTELQNIIEKKTMINLILAFAVSVKHFLRGEKGVYYGDLYPLIACLPRYVDGTYEKLPLWHDGEEDSRNATDNDKVFDLDVPLMPARIPPDVSLLDYIPVLRLFRWIGHGIMRRARRKRRGNAKRKSYSECVESHIPIDICLVLSNYTAWCMCNGLLQSAIATGVTANLTILQDTLSNLDRICNTPLPFAYQTHLRMSLWLYLFFLPFQIYPAFKYITIPATAFASFLLLGFLEIGQEIENPFNYDLNDLDLDYFCLAIQRELHLITAHTSPDPSSFVFSNLNQPFAPADRRTAEELTATNSPYVAPDANSAPGLDSIRRTLVKGWKDVDTLTRKMH</sequence>
<evidence type="ECO:0000313" key="11">
    <source>
        <dbReference type="Proteomes" id="UP000284842"/>
    </source>
</evidence>
<evidence type="ECO:0000256" key="6">
    <source>
        <dbReference type="ARBA" id="ARBA00023065"/>
    </source>
</evidence>
<gene>
    <name evidence="10" type="ORF">CVT24_007773</name>
</gene>
<dbReference type="GO" id="GO:0005254">
    <property type="term" value="F:chloride channel activity"/>
    <property type="evidence" value="ECO:0007669"/>
    <property type="project" value="InterPro"/>
</dbReference>
<dbReference type="InterPro" id="IPR044669">
    <property type="entry name" value="YneE/VCCN1/2-like"/>
</dbReference>
<feature type="transmembrane region" description="Helical" evidence="9">
    <location>
        <begin position="21"/>
        <end position="43"/>
    </location>
</feature>
<keyword evidence="7 9" id="KW-0472">Membrane</keyword>
<feature type="region of interest" description="Disordered" evidence="8">
    <location>
        <begin position="173"/>
        <end position="235"/>
    </location>
</feature>
<feature type="compositionally biased region" description="Basic and acidic residues" evidence="8">
    <location>
        <begin position="177"/>
        <end position="190"/>
    </location>
</feature>
<feature type="transmembrane region" description="Helical" evidence="9">
    <location>
        <begin position="344"/>
        <end position="364"/>
    </location>
</feature>
<proteinExistence type="predicted"/>
<dbReference type="Proteomes" id="UP000284842">
    <property type="component" value="Unassembled WGS sequence"/>
</dbReference>
<evidence type="ECO:0000313" key="10">
    <source>
        <dbReference type="EMBL" id="PPR03659.1"/>
    </source>
</evidence>
<evidence type="ECO:0000256" key="8">
    <source>
        <dbReference type="SAM" id="MobiDB-lite"/>
    </source>
</evidence>
<dbReference type="PANTHER" id="PTHR33281:SF19">
    <property type="entry name" value="VOLTAGE-DEPENDENT ANION CHANNEL-FORMING PROTEIN YNEE"/>
    <property type="match status" value="1"/>
</dbReference>
<dbReference type="OrthoDB" id="1368at2759"/>
<evidence type="ECO:0000256" key="4">
    <source>
        <dbReference type="ARBA" id="ARBA00022692"/>
    </source>
</evidence>
<evidence type="ECO:0000256" key="1">
    <source>
        <dbReference type="ARBA" id="ARBA00004651"/>
    </source>
</evidence>
<evidence type="ECO:0000256" key="5">
    <source>
        <dbReference type="ARBA" id="ARBA00022989"/>
    </source>
</evidence>
<keyword evidence="11" id="KW-1185">Reference proteome</keyword>
<evidence type="ECO:0000256" key="3">
    <source>
        <dbReference type="ARBA" id="ARBA00022475"/>
    </source>
</evidence>
<name>A0A409YKP5_9AGAR</name>
<keyword evidence="5 9" id="KW-1133">Transmembrane helix</keyword>
<accession>A0A409YKP5</accession>
<keyword evidence="3" id="KW-1003">Cell membrane</keyword>
<evidence type="ECO:0000256" key="9">
    <source>
        <dbReference type="SAM" id="Phobius"/>
    </source>
</evidence>
<keyword evidence="2" id="KW-0813">Transport</keyword>
<dbReference type="STRING" id="181874.A0A409YKP5"/>
<dbReference type="GO" id="GO:0005886">
    <property type="term" value="C:plasma membrane"/>
    <property type="evidence" value="ECO:0007669"/>
    <property type="project" value="UniProtKB-SubCell"/>
</dbReference>
<evidence type="ECO:0000256" key="7">
    <source>
        <dbReference type="ARBA" id="ARBA00023136"/>
    </source>
</evidence>
<dbReference type="Pfam" id="PF25539">
    <property type="entry name" value="Bestrophin_2"/>
    <property type="match status" value="4"/>
</dbReference>
<comment type="subcellular location">
    <subcellularLocation>
        <location evidence="1">Cell membrane</location>
        <topology evidence="1">Multi-pass membrane protein</topology>
    </subcellularLocation>
</comment>
<protein>
    <submittedName>
        <fullName evidence="10">Uncharacterized protein</fullName>
    </submittedName>
</protein>
<reference evidence="10 11" key="1">
    <citation type="journal article" date="2018" name="Evol. Lett.">
        <title>Horizontal gene cluster transfer increased hallucinogenic mushroom diversity.</title>
        <authorList>
            <person name="Reynolds H.T."/>
            <person name="Vijayakumar V."/>
            <person name="Gluck-Thaler E."/>
            <person name="Korotkin H.B."/>
            <person name="Matheny P.B."/>
            <person name="Slot J.C."/>
        </authorList>
    </citation>
    <scope>NUCLEOTIDE SEQUENCE [LARGE SCALE GENOMIC DNA]</scope>
    <source>
        <strain evidence="10 11">2629</strain>
    </source>
</reference>
<feature type="compositionally biased region" description="Basic and acidic residues" evidence="8">
    <location>
        <begin position="209"/>
        <end position="219"/>
    </location>
</feature>
<dbReference type="EMBL" id="NHTK01001041">
    <property type="protein sequence ID" value="PPR03659.1"/>
    <property type="molecule type" value="Genomic_DNA"/>
</dbReference>
<evidence type="ECO:0000256" key="2">
    <source>
        <dbReference type="ARBA" id="ARBA00022448"/>
    </source>
</evidence>
<dbReference type="PANTHER" id="PTHR33281">
    <property type="entry name" value="UPF0187 PROTEIN YNEE"/>
    <property type="match status" value="1"/>
</dbReference>
<keyword evidence="6" id="KW-0406">Ion transport</keyword>
<comment type="caution">
    <text evidence="10">The sequence shown here is derived from an EMBL/GenBank/DDBJ whole genome shotgun (WGS) entry which is preliminary data.</text>
</comment>
<feature type="transmembrane region" description="Helical" evidence="9">
    <location>
        <begin position="55"/>
        <end position="76"/>
    </location>
</feature>
<organism evidence="10 11">
    <name type="scientific">Panaeolus cyanescens</name>
    <dbReference type="NCBI Taxonomy" id="181874"/>
    <lineage>
        <taxon>Eukaryota</taxon>
        <taxon>Fungi</taxon>
        <taxon>Dikarya</taxon>
        <taxon>Basidiomycota</taxon>
        <taxon>Agaricomycotina</taxon>
        <taxon>Agaricomycetes</taxon>
        <taxon>Agaricomycetidae</taxon>
        <taxon>Agaricales</taxon>
        <taxon>Agaricineae</taxon>
        <taxon>Galeropsidaceae</taxon>
        <taxon>Panaeolus</taxon>
    </lineage>
</organism>
<keyword evidence="4 9" id="KW-0812">Transmembrane</keyword>
<dbReference type="AlphaFoldDB" id="A0A409YKP5"/>
<dbReference type="InParanoid" id="A0A409YKP5"/>